<dbReference type="EMBL" id="QJKJ01014779">
    <property type="protein sequence ID" value="RDX63651.1"/>
    <property type="molecule type" value="Genomic_DNA"/>
</dbReference>
<protein>
    <submittedName>
        <fullName evidence="2">Copia protein</fullName>
    </submittedName>
</protein>
<dbReference type="STRING" id="157652.A0A371ECA3"/>
<organism evidence="2 3">
    <name type="scientific">Mucuna pruriens</name>
    <name type="common">Velvet bean</name>
    <name type="synonym">Dolichos pruriens</name>
    <dbReference type="NCBI Taxonomy" id="157652"/>
    <lineage>
        <taxon>Eukaryota</taxon>
        <taxon>Viridiplantae</taxon>
        <taxon>Streptophyta</taxon>
        <taxon>Embryophyta</taxon>
        <taxon>Tracheophyta</taxon>
        <taxon>Spermatophyta</taxon>
        <taxon>Magnoliopsida</taxon>
        <taxon>eudicotyledons</taxon>
        <taxon>Gunneridae</taxon>
        <taxon>Pentapetalae</taxon>
        <taxon>rosids</taxon>
        <taxon>fabids</taxon>
        <taxon>Fabales</taxon>
        <taxon>Fabaceae</taxon>
        <taxon>Papilionoideae</taxon>
        <taxon>50 kb inversion clade</taxon>
        <taxon>NPAAA clade</taxon>
        <taxon>indigoferoid/millettioid clade</taxon>
        <taxon>Phaseoleae</taxon>
        <taxon>Mucuna</taxon>
    </lineage>
</organism>
<evidence type="ECO:0000313" key="3">
    <source>
        <dbReference type="Proteomes" id="UP000257109"/>
    </source>
</evidence>
<name>A0A371ECA3_MUCPR</name>
<sequence>MKTYHLEQQILGNVEDRVKTRSTFKGQARAALLSEVEPKNVDDSFLDDRWIKFQKNDIWKLVSPPKEKFIIGKKWIFRNKLDQNGKVVRNKTMLVAEDYSQQKKIYFTKTFALVARLEVIHILLSFVAHYKMRLHQMDVKCAFLNDIINKKVFVKQPPGFESDAFPNHFLN</sequence>
<comment type="caution">
    <text evidence="2">The sequence shown here is derived from an EMBL/GenBank/DDBJ whole genome shotgun (WGS) entry which is preliminary data.</text>
</comment>
<reference evidence="2" key="1">
    <citation type="submission" date="2018-05" db="EMBL/GenBank/DDBJ databases">
        <title>Draft genome of Mucuna pruriens seed.</title>
        <authorList>
            <person name="Nnadi N.E."/>
            <person name="Vos R."/>
            <person name="Hasami M.H."/>
            <person name="Devisetty U.K."/>
            <person name="Aguiy J.C."/>
        </authorList>
    </citation>
    <scope>NUCLEOTIDE SEQUENCE [LARGE SCALE GENOMIC DNA]</scope>
    <source>
        <strain evidence="2">JCA_2017</strain>
    </source>
</reference>
<gene>
    <name evidence="2" type="primary">GIP</name>
    <name evidence="2" type="ORF">CR513_57893</name>
</gene>
<dbReference type="InterPro" id="IPR013103">
    <property type="entry name" value="RVT_2"/>
</dbReference>
<proteinExistence type="predicted"/>
<feature type="non-terminal residue" evidence="2">
    <location>
        <position position="1"/>
    </location>
</feature>
<dbReference type="AlphaFoldDB" id="A0A371ECA3"/>
<dbReference type="OrthoDB" id="1435079at2759"/>
<evidence type="ECO:0000259" key="1">
    <source>
        <dbReference type="Pfam" id="PF07727"/>
    </source>
</evidence>
<keyword evidence="3" id="KW-1185">Reference proteome</keyword>
<accession>A0A371ECA3</accession>
<feature type="domain" description="Reverse transcriptase Ty1/copia-type" evidence="1">
    <location>
        <begin position="56"/>
        <end position="167"/>
    </location>
</feature>
<dbReference type="Proteomes" id="UP000257109">
    <property type="component" value="Unassembled WGS sequence"/>
</dbReference>
<evidence type="ECO:0000313" key="2">
    <source>
        <dbReference type="EMBL" id="RDX63651.1"/>
    </source>
</evidence>
<dbReference type="Pfam" id="PF07727">
    <property type="entry name" value="RVT_2"/>
    <property type="match status" value="1"/>
</dbReference>